<gene>
    <name evidence="3" type="ORF">QR680_002600</name>
</gene>
<dbReference type="AlphaFoldDB" id="A0AA39H3B8"/>
<name>A0AA39H3B8_9BILA</name>
<keyword evidence="1" id="KW-0175">Coiled coil</keyword>
<evidence type="ECO:0000313" key="3">
    <source>
        <dbReference type="EMBL" id="KAK0398467.1"/>
    </source>
</evidence>
<evidence type="ECO:0000256" key="1">
    <source>
        <dbReference type="SAM" id="Coils"/>
    </source>
</evidence>
<comment type="caution">
    <text evidence="3">The sequence shown here is derived from an EMBL/GenBank/DDBJ whole genome shotgun (WGS) entry which is preliminary data.</text>
</comment>
<keyword evidence="4" id="KW-1185">Reference proteome</keyword>
<dbReference type="Proteomes" id="UP001175271">
    <property type="component" value="Unassembled WGS sequence"/>
</dbReference>
<sequence length="87" mass="9763">MENDSDSRCPTRLAKSTPQHVCSPDCEAIHTLREIFEDDELLAALMNEDADIVVEASTILQNAEKAAKEAQQKNRQNTQQFIMSTVQ</sequence>
<feature type="coiled-coil region" evidence="1">
    <location>
        <begin position="53"/>
        <end position="80"/>
    </location>
</feature>
<proteinExistence type="predicted"/>
<reference evidence="3" key="1">
    <citation type="submission" date="2023-06" db="EMBL/GenBank/DDBJ databases">
        <title>Genomic analysis of the entomopathogenic nematode Steinernema hermaphroditum.</title>
        <authorList>
            <person name="Schwarz E.M."/>
            <person name="Heppert J.K."/>
            <person name="Baniya A."/>
            <person name="Schwartz H.T."/>
            <person name="Tan C.-H."/>
            <person name="Antoshechkin I."/>
            <person name="Sternberg P.W."/>
            <person name="Goodrich-Blair H."/>
            <person name="Dillman A.R."/>
        </authorList>
    </citation>
    <scope>NUCLEOTIDE SEQUENCE</scope>
    <source>
        <strain evidence="3">PS9179</strain>
        <tissue evidence="3">Whole animal</tissue>
    </source>
</reference>
<evidence type="ECO:0000313" key="4">
    <source>
        <dbReference type="Proteomes" id="UP001175271"/>
    </source>
</evidence>
<accession>A0AA39H3B8</accession>
<protein>
    <submittedName>
        <fullName evidence="3">Uncharacterized protein</fullName>
    </submittedName>
</protein>
<evidence type="ECO:0000256" key="2">
    <source>
        <dbReference type="SAM" id="MobiDB-lite"/>
    </source>
</evidence>
<organism evidence="3 4">
    <name type="scientific">Steinernema hermaphroditum</name>
    <dbReference type="NCBI Taxonomy" id="289476"/>
    <lineage>
        <taxon>Eukaryota</taxon>
        <taxon>Metazoa</taxon>
        <taxon>Ecdysozoa</taxon>
        <taxon>Nematoda</taxon>
        <taxon>Chromadorea</taxon>
        <taxon>Rhabditida</taxon>
        <taxon>Tylenchina</taxon>
        <taxon>Panagrolaimomorpha</taxon>
        <taxon>Strongyloidoidea</taxon>
        <taxon>Steinernematidae</taxon>
        <taxon>Steinernema</taxon>
    </lineage>
</organism>
<dbReference type="EMBL" id="JAUCMV010000005">
    <property type="protein sequence ID" value="KAK0398467.1"/>
    <property type="molecule type" value="Genomic_DNA"/>
</dbReference>
<feature type="region of interest" description="Disordered" evidence="2">
    <location>
        <begin position="1"/>
        <end position="20"/>
    </location>
</feature>